<keyword evidence="2" id="KW-1185">Reference proteome</keyword>
<protein>
    <recommendedName>
        <fullName evidence="3">Inhibitor of sigma-G Gin</fullName>
    </recommendedName>
</protein>
<dbReference type="Proteomes" id="UP000028875">
    <property type="component" value="Unassembled WGS sequence"/>
</dbReference>
<accession>A0A024QH80</accession>
<sequence>MEKEYIGKCDLCGDKIYCRSGFLDGIIQSNHKLICFSCQEEKIDD</sequence>
<comment type="caution">
    <text evidence="1">The sequence shown here is derived from an EMBL/GenBank/DDBJ whole genome shotgun (WGS) entry which is preliminary data.</text>
</comment>
<dbReference type="RefSeq" id="WP_021292500.1">
    <property type="nucleotide sequence ID" value="NZ_BNER01000005.1"/>
</dbReference>
<reference evidence="2" key="2">
    <citation type="submission" date="2014-05" db="EMBL/GenBank/DDBJ databases">
        <title>Draft genome sequence of Virgibacillus massiliensis Vm-5.</title>
        <authorList>
            <person name="Khelaifia S."/>
            <person name="Croce O."/>
            <person name="Lagier J.C."/>
            <person name="Raoult D."/>
        </authorList>
    </citation>
    <scope>NUCLEOTIDE SEQUENCE [LARGE SCALE GENOMIC DNA]</scope>
    <source>
        <strain evidence="2">Vm-5</strain>
    </source>
</reference>
<organism evidence="1 2">
    <name type="scientific">Virgibacillus massiliensis</name>
    <dbReference type="NCBI Taxonomy" id="1462526"/>
    <lineage>
        <taxon>Bacteria</taxon>
        <taxon>Bacillati</taxon>
        <taxon>Bacillota</taxon>
        <taxon>Bacilli</taxon>
        <taxon>Bacillales</taxon>
        <taxon>Bacillaceae</taxon>
        <taxon>Virgibacillus</taxon>
    </lineage>
</organism>
<evidence type="ECO:0000313" key="1">
    <source>
        <dbReference type="EMBL" id="CDQ41592.1"/>
    </source>
</evidence>
<proteinExistence type="predicted"/>
<reference evidence="1 2" key="1">
    <citation type="submission" date="2014-03" db="EMBL/GenBank/DDBJ databases">
        <authorList>
            <person name="Urmite Genomes U."/>
        </authorList>
    </citation>
    <scope>NUCLEOTIDE SEQUENCE [LARGE SCALE GENOMIC DNA]</scope>
    <source>
        <strain evidence="1 2">Vm-5</strain>
    </source>
</reference>
<dbReference type="AlphaFoldDB" id="A0A024QH80"/>
<gene>
    <name evidence="1" type="ORF">BN990_03966</name>
</gene>
<name>A0A024QH80_9BACI</name>
<evidence type="ECO:0008006" key="3">
    <source>
        <dbReference type="Google" id="ProtNLM"/>
    </source>
</evidence>
<evidence type="ECO:0000313" key="2">
    <source>
        <dbReference type="Proteomes" id="UP000028875"/>
    </source>
</evidence>
<dbReference type="EMBL" id="CCDP010000003">
    <property type="protein sequence ID" value="CDQ41592.1"/>
    <property type="molecule type" value="Genomic_DNA"/>
</dbReference>